<feature type="region of interest" description="Disordered" evidence="1">
    <location>
        <begin position="105"/>
        <end position="132"/>
    </location>
</feature>
<name>A0ABU2HYC6_9RHOB</name>
<dbReference type="Proteomes" id="UP001269144">
    <property type="component" value="Unassembled WGS sequence"/>
</dbReference>
<evidence type="ECO:0000259" key="2">
    <source>
        <dbReference type="Pfam" id="PF13936"/>
    </source>
</evidence>
<keyword evidence="4" id="KW-1185">Reference proteome</keyword>
<dbReference type="InterPro" id="IPR051917">
    <property type="entry name" value="Transposase-Integrase"/>
</dbReference>
<dbReference type="RefSeq" id="WP_311162862.1">
    <property type="nucleotide sequence ID" value="NZ_JAVQLW010000005.1"/>
</dbReference>
<protein>
    <submittedName>
        <fullName evidence="3">Helix-turn-helix domain-containing protein</fullName>
    </submittedName>
</protein>
<evidence type="ECO:0000313" key="4">
    <source>
        <dbReference type="Proteomes" id="UP001269144"/>
    </source>
</evidence>
<accession>A0ABU2HYC6</accession>
<proteinExistence type="predicted"/>
<dbReference type="PANTHER" id="PTHR10948">
    <property type="entry name" value="TRANSPOSASE"/>
    <property type="match status" value="1"/>
</dbReference>
<comment type="caution">
    <text evidence="3">The sequence shown here is derived from an EMBL/GenBank/DDBJ whole genome shotgun (WGS) entry which is preliminary data.</text>
</comment>
<feature type="domain" description="Transposase IS30-like HTH" evidence="2">
    <location>
        <begin position="6"/>
        <end position="44"/>
    </location>
</feature>
<gene>
    <name evidence="3" type="ORF">RGQ15_21155</name>
</gene>
<sequence length="132" mass="15206">MRFAVSPQEPRNIAKWREGKMPVPEIAERLARAPLTISRELKRNMFLDSELPQFSGDFAANVQNMYERRRARHRKLVIDPELKVEDALKSGWPPEQIAGRMRLVDDVPQGKRQGECRLSGRTGQPLHGRHAQ</sequence>
<dbReference type="EMBL" id="JAVQLW010000005">
    <property type="protein sequence ID" value="MDS9470063.1"/>
    <property type="molecule type" value="Genomic_DNA"/>
</dbReference>
<evidence type="ECO:0000256" key="1">
    <source>
        <dbReference type="SAM" id="MobiDB-lite"/>
    </source>
</evidence>
<dbReference type="Pfam" id="PF13936">
    <property type="entry name" value="HTH_38"/>
    <property type="match status" value="1"/>
</dbReference>
<dbReference type="PANTHER" id="PTHR10948:SF23">
    <property type="entry name" value="TRANSPOSASE INSI FOR INSERTION SEQUENCE ELEMENT IS30A-RELATED"/>
    <property type="match status" value="1"/>
</dbReference>
<reference evidence="4" key="1">
    <citation type="submission" date="2023-07" db="EMBL/GenBank/DDBJ databases">
        <title>Paracoccus sp. MBLB3053 whole genome sequence.</title>
        <authorList>
            <person name="Hwang C.Y."/>
            <person name="Cho E.-S."/>
            <person name="Seo M.-J."/>
        </authorList>
    </citation>
    <scope>NUCLEOTIDE SEQUENCE [LARGE SCALE GENOMIC DNA]</scope>
    <source>
        <strain evidence="4">MBLB3053</strain>
    </source>
</reference>
<organism evidence="3 4">
    <name type="scientific">Paracoccus aurantius</name>
    <dbReference type="NCBI Taxonomy" id="3073814"/>
    <lineage>
        <taxon>Bacteria</taxon>
        <taxon>Pseudomonadati</taxon>
        <taxon>Pseudomonadota</taxon>
        <taxon>Alphaproteobacteria</taxon>
        <taxon>Rhodobacterales</taxon>
        <taxon>Paracoccaceae</taxon>
        <taxon>Paracoccus</taxon>
    </lineage>
</organism>
<evidence type="ECO:0000313" key="3">
    <source>
        <dbReference type="EMBL" id="MDS9470063.1"/>
    </source>
</evidence>
<dbReference type="InterPro" id="IPR025246">
    <property type="entry name" value="IS30-like_HTH"/>
</dbReference>
<feature type="compositionally biased region" description="Basic and acidic residues" evidence="1">
    <location>
        <begin position="105"/>
        <end position="115"/>
    </location>
</feature>